<organism evidence="2 3">
    <name type="scientific">Ilyomonas limi</name>
    <dbReference type="NCBI Taxonomy" id="2575867"/>
    <lineage>
        <taxon>Bacteria</taxon>
        <taxon>Pseudomonadati</taxon>
        <taxon>Bacteroidota</taxon>
        <taxon>Chitinophagia</taxon>
        <taxon>Chitinophagales</taxon>
        <taxon>Chitinophagaceae</taxon>
        <taxon>Ilyomonas</taxon>
    </lineage>
</organism>
<dbReference type="Proteomes" id="UP000305848">
    <property type="component" value="Unassembled WGS sequence"/>
</dbReference>
<dbReference type="AlphaFoldDB" id="A0A4U3KYZ8"/>
<dbReference type="EMBL" id="SZQL01000010">
    <property type="protein sequence ID" value="TKK67642.1"/>
    <property type="molecule type" value="Genomic_DNA"/>
</dbReference>
<dbReference type="OrthoDB" id="9771112at2"/>
<comment type="caution">
    <text evidence="2">The sequence shown here is derived from an EMBL/GenBank/DDBJ whole genome shotgun (WGS) entry which is preliminary data.</text>
</comment>
<dbReference type="RefSeq" id="WP_137262207.1">
    <property type="nucleotide sequence ID" value="NZ_SZQL01000010.1"/>
</dbReference>
<evidence type="ECO:0000313" key="2">
    <source>
        <dbReference type="EMBL" id="TKK67642.1"/>
    </source>
</evidence>
<accession>A0A4U3KYZ8</accession>
<evidence type="ECO:0000259" key="1">
    <source>
        <dbReference type="Pfam" id="PF12770"/>
    </source>
</evidence>
<sequence length="812" mass="93080">MTSINFQILIRAYLKRDFKFITEFIKNSPQNANTESSLAMMTSGDPFYSICSLNAMSSAYAQGGNYNHALLYGLATYECVYHYLFKSAERRKEEVLYFAASSANFITKSYLDSARYSEGIEFYDRTVKDFQKHFNKPEFISAQLNAVELYLAIDNPETARSIFQSLSPGNIPYYSRINYERLGTKIKALFREISVTSEEAKKSETEEQQAELKNMIDAIGEMFTQTSEGETQQSNEISQMINQLRPLIGNTGNNNEQFNNATSIYRKFNNYFKTVSEEKEEYNIMDLRLKLYDLQGVFLNDSTKSNPDVLKNTLHDLQQLLPKFRSKYIDESNDTLWSIHICQKRLRLSAEGADTLEELRVNLEHKRASIYNKKERAGVFKTFEYLFPSLIELYHRSGNERGVLKAIEASKGRLLADAIAEQSDTEMEVANYELPVEKLPSLLLKNHASYLSFFLYDDYSISVLLTSNGKIYVERTPDVDKTVMKKWVDDHLDDPKEWNSKSTKGFFTKKINIPENLGKLLNVLKRALEEGNLNLGDHLIYSPHEVLFLFPLQYALFNNSYLIQQFSLSRIHGAYQLISLLEHSPVLPTKIICCTVPAVQDLDNSEKIQQFSEVKQWLSKNYSSFDGVSEADSLDKFSRNDYINSLIHFSTHGVFPSPGTDPAKANPFYNSGLLLKDGEKLPALDPKFNYFEKSYFLNSCKLFDADKSWKNSHVTFQACVSARSKEGVGGDALGMENAAFFLGARSMLTAGWNISIVWANNFCIRFYHYWLKEKLTKAAAYKKAMLEIMSEVPFQNHGPYYWAGMILSGDWR</sequence>
<proteinExistence type="predicted"/>
<name>A0A4U3KYZ8_9BACT</name>
<keyword evidence="3" id="KW-1185">Reference proteome</keyword>
<evidence type="ECO:0000313" key="3">
    <source>
        <dbReference type="Proteomes" id="UP000305848"/>
    </source>
</evidence>
<gene>
    <name evidence="2" type="ORF">FC093_12875</name>
</gene>
<dbReference type="Pfam" id="PF12770">
    <property type="entry name" value="CHAT"/>
    <property type="match status" value="1"/>
</dbReference>
<feature type="domain" description="CHAT" evidence="1">
    <location>
        <begin position="522"/>
        <end position="810"/>
    </location>
</feature>
<reference evidence="2 3" key="1">
    <citation type="submission" date="2019-05" db="EMBL/GenBank/DDBJ databases">
        <title>Panacibacter sp. strain 17mud1-8 Genome sequencing and assembly.</title>
        <authorList>
            <person name="Chhetri G."/>
        </authorList>
    </citation>
    <scope>NUCLEOTIDE SEQUENCE [LARGE SCALE GENOMIC DNA]</scope>
    <source>
        <strain evidence="2 3">17mud1-8</strain>
    </source>
</reference>
<protein>
    <submittedName>
        <fullName evidence="2">CHAT domain-containing protein</fullName>
    </submittedName>
</protein>
<dbReference type="InterPro" id="IPR024983">
    <property type="entry name" value="CHAT_dom"/>
</dbReference>